<evidence type="ECO:0000313" key="1">
    <source>
        <dbReference type="EMBL" id="RIO46083.1"/>
    </source>
</evidence>
<dbReference type="RefSeq" id="WP_107633367.1">
    <property type="nucleotide sequence ID" value="NZ_CP103964.1"/>
</dbReference>
<gene>
    <name evidence="1" type="ORF">BUZ57_05590</name>
</gene>
<dbReference type="Proteomes" id="UP000285625">
    <property type="component" value="Unassembled WGS sequence"/>
</dbReference>
<organism evidence="1 2">
    <name type="scientific">Staphylococcus hyicus</name>
    <dbReference type="NCBI Taxonomy" id="1284"/>
    <lineage>
        <taxon>Bacteria</taxon>
        <taxon>Bacillati</taxon>
        <taxon>Bacillota</taxon>
        <taxon>Bacilli</taxon>
        <taxon>Bacillales</taxon>
        <taxon>Staphylococcaceae</taxon>
        <taxon>Staphylococcus</taxon>
    </lineage>
</organism>
<name>A0A2T4R4I8_STAHY</name>
<protein>
    <submittedName>
        <fullName evidence="1">Uncharacterized protein</fullName>
    </submittedName>
</protein>
<reference evidence="1 2" key="1">
    <citation type="journal article" date="2016" name="Front. Microbiol.">
        <title>Comprehensive Phylogenetic Analysis of Bovine Non-aureus Staphylococci Species Based on Whole-Genome Sequencing.</title>
        <authorList>
            <person name="Naushad S."/>
            <person name="Barkema H.W."/>
            <person name="Luby C."/>
            <person name="Condas L.A."/>
            <person name="Nobrega D.B."/>
            <person name="Carson D.A."/>
            <person name="De Buck J."/>
        </authorList>
    </citation>
    <scope>NUCLEOTIDE SEQUENCE [LARGE SCALE GENOMIC DNA]</scope>
    <source>
        <strain evidence="1 2">SNUC 5959</strain>
    </source>
</reference>
<comment type="caution">
    <text evidence="1">The sequence shown here is derived from an EMBL/GenBank/DDBJ whole genome shotgun (WGS) entry which is preliminary data.</text>
</comment>
<sequence length="79" mass="8920">MKKVFLTYEWVAVILGTIVLVILCLNMAHIIRLELSLKLTFQAFIILTIGLISIRTRKWLGMLTLILGTVLLIVAILNV</sequence>
<dbReference type="EMBL" id="QXVO01000013">
    <property type="protein sequence ID" value="RIO46083.1"/>
    <property type="molecule type" value="Genomic_DNA"/>
</dbReference>
<evidence type="ECO:0000313" key="2">
    <source>
        <dbReference type="Proteomes" id="UP000285625"/>
    </source>
</evidence>
<accession>A0A2T4R4I8</accession>
<dbReference type="AlphaFoldDB" id="A0A2T4R4I8"/>
<proteinExistence type="predicted"/>